<dbReference type="GO" id="GO:0004430">
    <property type="term" value="F:1-phosphatidylinositol 4-kinase activity"/>
    <property type="evidence" value="ECO:0007669"/>
    <property type="project" value="UniProtKB-EC"/>
</dbReference>
<dbReference type="Gene3D" id="3.30.1010.10">
    <property type="entry name" value="Phosphatidylinositol 3-kinase Catalytic Subunit, Chain A, domain 4"/>
    <property type="match status" value="1"/>
</dbReference>
<evidence type="ECO:0000256" key="1">
    <source>
        <dbReference type="ARBA" id="ARBA00001686"/>
    </source>
</evidence>
<dbReference type="GO" id="GO:0006897">
    <property type="term" value="P:endocytosis"/>
    <property type="evidence" value="ECO:0007669"/>
    <property type="project" value="EnsemblFungi"/>
</dbReference>
<feature type="region of interest" description="Disordered" evidence="8">
    <location>
        <begin position="327"/>
        <end position="353"/>
    </location>
</feature>
<dbReference type="InterPro" id="IPR049160">
    <property type="entry name" value="PI4KB-PIK1_PIK"/>
</dbReference>
<evidence type="ECO:0000256" key="4">
    <source>
        <dbReference type="ARBA" id="ARBA00012169"/>
    </source>
</evidence>
<dbReference type="FunFam" id="1.10.1070.11:FF:000016">
    <property type="entry name" value="PIK1p Phosphatidylinositol 4-kinase"/>
    <property type="match status" value="1"/>
</dbReference>
<dbReference type="FunFam" id="1.25.40.70:FF:000020">
    <property type="entry name" value="Phosphatidylinositol 4-kinase"/>
    <property type="match status" value="1"/>
</dbReference>
<evidence type="ECO:0000259" key="10">
    <source>
        <dbReference type="PROSITE" id="PS51545"/>
    </source>
</evidence>
<feature type="domain" description="PI3K/PI4K catalytic" evidence="9">
    <location>
        <begin position="762"/>
        <end position="1042"/>
    </location>
</feature>
<dbReference type="STRING" id="1071382.H2AUJ1"/>
<dbReference type="Pfam" id="PF11522">
    <property type="entry name" value="Pik1"/>
    <property type="match status" value="1"/>
</dbReference>
<dbReference type="GO" id="GO:0005634">
    <property type="term" value="C:nucleus"/>
    <property type="evidence" value="ECO:0007669"/>
    <property type="project" value="UniProtKB-SubCell"/>
</dbReference>
<dbReference type="GO" id="GO:2000786">
    <property type="term" value="P:positive regulation of autophagosome assembly"/>
    <property type="evidence" value="ECO:0007669"/>
    <property type="project" value="EnsemblFungi"/>
</dbReference>
<dbReference type="InParanoid" id="H2AUJ1"/>
<dbReference type="AlphaFoldDB" id="H2AUJ1"/>
<dbReference type="InterPro" id="IPR057754">
    <property type="entry name" value="PI4-kinase_beta/PIK1_cat"/>
</dbReference>
<sequence>MSAGGEQIDNTQDRTVTVIQNGNTLQNESLLSLINSQNFSLYNCIELLCQHADNIGIHYHLCQKLLTFPHSELQFYIPQLVQILLTVETESVALEDLLLKLKNENPHFALLTFWQLQALLTDLSTDPESYGFQVARRVLNDLQSSLFSTNIIEKEIKSVKMHENVAPALILTSMMMASIALPQMSVSTKPLVESQGKRQKAYVFKLARNAMKDFTKNITLKNTLLNKKSSKNKRQSSGPSAYSMPASPVDLVEGTMTREDALFRKPKQKTEFERSLDLDIIDHIGKQVFEDKISSSIKLPKRKPKMLDNSSVHRTYEDKLIDKDNSHIPTSQYLDSYHQSEDSSVINTRPNSDDDLEDVENNILFSEAHEKYTNSMPDLHTTVPMHSNTSEEKSKPFLSRSHTHSVLHSLPKIPSQLPKEVDVSNIPTTRKIKMLKANYFRCETQFAIALESISQRLAQVPTEARLSALRAELSLMNRDLPAEVDIPTLLPPNKKGKLHRIVQLTASEAQVLNSAEKVPYLLLIEYLSDDFDFDPTVEDNIDTLRKSNFSKGYPLFDLNYLSKKKNNEDISRLTELAGINDASNDNSTRTFSNQDSSRSVHASDAQKEMDLGDMSIVRVKNQSDVEAYRTSVVLQKAAQVPIIPSNSFDRNPELRFAPNMDKLVSTDERKSMQRISYNKTDELADQMRISALMLAQLDASPQELSGSTSEIRAQIIKSMKDVQDKFGYHDLELIHGTAGERKLENDLMTGGIDTSYLGEDWITKKERIRNTSEFGHLENWDLCSVIAKSGDDLRQEAFACQLIQAMANIWAKEKVDIWVKKMRILITSATTGLVETITNAISVHSIKKSLTKKMIEDGDIDEKSGYIASIRDHFSRTFGDPNSFKYRRAQDNFACSLAAYSIICYILRVKDRHNGNIMIDNEGHVVHIDFGFMLSNSPGSVGFEAAPFKLTYEYIDLLGGLDGELYKKFKSLTIEGFKALRRHSSQIISMCEIMQKDNMQPCFEAGDQTSVQLRQRFHLDLKEEDVDDFVETFLIGKSVGSMYTRLYDQFQLITQGIYS</sequence>
<dbReference type="CDD" id="cd05168">
    <property type="entry name" value="PI4Kc_III_beta"/>
    <property type="match status" value="1"/>
</dbReference>
<dbReference type="KEGG" id="kaf:KAFR_0D03930"/>
<keyword evidence="12" id="KW-1185">Reference proteome</keyword>
<evidence type="ECO:0000256" key="7">
    <source>
        <dbReference type="ARBA" id="ARBA00023242"/>
    </source>
</evidence>
<dbReference type="GeneID" id="13882365"/>
<dbReference type="RefSeq" id="XP_003957176.1">
    <property type="nucleotide sequence ID" value="XM_003957127.1"/>
</dbReference>
<dbReference type="PROSITE" id="PS00916">
    <property type="entry name" value="PI3_4_KINASE_2"/>
    <property type="match status" value="1"/>
</dbReference>
<dbReference type="GO" id="GO:0006995">
    <property type="term" value="P:cellular response to nitrogen starvation"/>
    <property type="evidence" value="ECO:0007669"/>
    <property type="project" value="EnsemblFungi"/>
</dbReference>
<comment type="similarity">
    <text evidence="3">Belongs to the PI3/PI4-kinase family. Type III PI4K subfamily.</text>
</comment>
<dbReference type="InterPro" id="IPR018936">
    <property type="entry name" value="PI3/4_kinase_CS"/>
</dbReference>
<dbReference type="eggNOG" id="KOG0903">
    <property type="taxonomic scope" value="Eukaryota"/>
</dbReference>
<dbReference type="FunCoup" id="H2AUJ1">
    <property type="interactions" value="921"/>
</dbReference>
<organism evidence="11 12">
    <name type="scientific">Kazachstania africana (strain ATCC 22294 / BCRC 22015 / CBS 2517 / CECT 1963 / NBRC 1671 / NRRL Y-8276)</name>
    <name type="common">Yeast</name>
    <name type="synonym">Kluyveromyces africanus</name>
    <dbReference type="NCBI Taxonomy" id="1071382"/>
    <lineage>
        <taxon>Eukaryota</taxon>
        <taxon>Fungi</taxon>
        <taxon>Dikarya</taxon>
        <taxon>Ascomycota</taxon>
        <taxon>Saccharomycotina</taxon>
        <taxon>Saccharomycetes</taxon>
        <taxon>Saccharomycetales</taxon>
        <taxon>Saccharomycetaceae</taxon>
        <taxon>Kazachstania</taxon>
    </lineage>
</organism>
<dbReference type="SUPFAM" id="SSF48371">
    <property type="entry name" value="ARM repeat"/>
    <property type="match status" value="1"/>
</dbReference>
<reference evidence="11 12" key="1">
    <citation type="journal article" date="2011" name="Proc. Natl. Acad. Sci. U.S.A.">
        <title>Evolutionary erosion of yeast sex chromosomes by mating-type switching accidents.</title>
        <authorList>
            <person name="Gordon J.L."/>
            <person name="Armisen D."/>
            <person name="Proux-Wera E."/>
            <person name="Oheigeartaigh S.S."/>
            <person name="Byrne K.P."/>
            <person name="Wolfe K.H."/>
        </authorList>
    </citation>
    <scope>NUCLEOTIDE SEQUENCE [LARGE SCALE GENOMIC DNA]</scope>
    <source>
        <strain evidence="12">ATCC 22294 / BCRC 22015 / CBS 2517 / CECT 1963 / NBRC 1671 / NRRL Y-8276</strain>
    </source>
</reference>
<dbReference type="InterPro" id="IPR016024">
    <property type="entry name" value="ARM-type_fold"/>
</dbReference>
<dbReference type="EC" id="2.7.1.67" evidence="4"/>
<dbReference type="OrthoDB" id="10264149at2759"/>
<accession>H2AUJ1</accession>
<name>H2AUJ1_KAZAF</name>
<dbReference type="GO" id="GO:0048015">
    <property type="term" value="P:phosphatidylinositol-mediated signaling"/>
    <property type="evidence" value="ECO:0007669"/>
    <property type="project" value="TreeGrafter"/>
</dbReference>
<gene>
    <name evidence="11" type="primary">KAFR0D03930</name>
    <name evidence="11" type="ORF">KAFR_0D03930</name>
</gene>
<dbReference type="FunFam" id="3.30.1010.10:FF:000021">
    <property type="entry name" value="Phosphatidylinositol 4-kinase"/>
    <property type="match status" value="1"/>
</dbReference>
<dbReference type="SMART" id="SM00146">
    <property type="entry name" value="PI3Kc"/>
    <property type="match status" value="1"/>
</dbReference>
<dbReference type="InterPro" id="IPR001263">
    <property type="entry name" value="PI3K_accessory_dom"/>
</dbReference>
<dbReference type="GO" id="GO:0042998">
    <property type="term" value="P:positive regulation of Golgi to plasma membrane protein transport"/>
    <property type="evidence" value="ECO:0007669"/>
    <property type="project" value="EnsemblFungi"/>
</dbReference>
<dbReference type="InterPro" id="IPR036940">
    <property type="entry name" value="PI3/4_kinase_cat_sf"/>
</dbReference>
<dbReference type="GO" id="GO:0140504">
    <property type="term" value="P:microlipophagy"/>
    <property type="evidence" value="ECO:0007669"/>
    <property type="project" value="EnsemblFungi"/>
</dbReference>
<dbReference type="EMBL" id="HE650824">
    <property type="protein sequence ID" value="CCF58041.1"/>
    <property type="molecule type" value="Genomic_DNA"/>
</dbReference>
<dbReference type="PANTHER" id="PTHR10048">
    <property type="entry name" value="PHOSPHATIDYLINOSITOL KINASE"/>
    <property type="match status" value="1"/>
</dbReference>
<feature type="region of interest" description="Disordered" evidence="8">
    <location>
        <begin position="225"/>
        <end position="247"/>
    </location>
</feature>
<keyword evidence="6" id="KW-0418">Kinase</keyword>
<evidence type="ECO:0000256" key="2">
    <source>
        <dbReference type="ARBA" id="ARBA00004123"/>
    </source>
</evidence>
<dbReference type="SUPFAM" id="SSF56112">
    <property type="entry name" value="Protein kinase-like (PK-like)"/>
    <property type="match status" value="1"/>
</dbReference>
<evidence type="ECO:0000259" key="9">
    <source>
        <dbReference type="PROSITE" id="PS50290"/>
    </source>
</evidence>
<evidence type="ECO:0000313" key="12">
    <source>
        <dbReference type="Proteomes" id="UP000005220"/>
    </source>
</evidence>
<dbReference type="GO" id="GO:0046854">
    <property type="term" value="P:phosphatidylinositol phosphate biosynthetic process"/>
    <property type="evidence" value="ECO:0007669"/>
    <property type="project" value="EnsemblFungi"/>
</dbReference>
<dbReference type="GO" id="GO:0050714">
    <property type="term" value="P:positive regulation of protein secretion"/>
    <property type="evidence" value="ECO:0007669"/>
    <property type="project" value="EnsemblFungi"/>
</dbReference>
<comment type="subcellular location">
    <subcellularLocation>
        <location evidence="2">Nucleus</location>
    </subcellularLocation>
</comment>
<dbReference type="Gene3D" id="1.25.40.70">
    <property type="entry name" value="Phosphatidylinositol 3-kinase, accessory domain (PIK)"/>
    <property type="match status" value="1"/>
</dbReference>
<dbReference type="PROSITE" id="PS51545">
    <property type="entry name" value="PIK_HELICAL"/>
    <property type="match status" value="1"/>
</dbReference>
<dbReference type="Proteomes" id="UP000005220">
    <property type="component" value="Chromosome 4"/>
</dbReference>
<dbReference type="InterPro" id="IPR021601">
    <property type="entry name" value="Phosphatidylino_kinase_fungi"/>
</dbReference>
<dbReference type="Pfam" id="PF00454">
    <property type="entry name" value="PI3_PI4_kinase"/>
    <property type="match status" value="1"/>
</dbReference>
<dbReference type="InterPro" id="IPR015433">
    <property type="entry name" value="PI3/4_kinase"/>
</dbReference>
<proteinExistence type="inferred from homology"/>
<evidence type="ECO:0000256" key="6">
    <source>
        <dbReference type="ARBA" id="ARBA00022777"/>
    </source>
</evidence>
<feature type="region of interest" description="Disordered" evidence="8">
    <location>
        <begin position="585"/>
        <end position="605"/>
    </location>
</feature>
<dbReference type="Gene3D" id="1.10.1070.11">
    <property type="entry name" value="Phosphatidylinositol 3-/4-kinase, catalytic domain"/>
    <property type="match status" value="1"/>
</dbReference>
<dbReference type="Pfam" id="PF21245">
    <property type="entry name" value="PI4KB-PIK1_PIK"/>
    <property type="match status" value="1"/>
</dbReference>
<dbReference type="GO" id="GO:0005802">
    <property type="term" value="C:trans-Golgi network"/>
    <property type="evidence" value="ECO:0007669"/>
    <property type="project" value="EnsemblFungi"/>
</dbReference>
<evidence type="ECO:0000256" key="5">
    <source>
        <dbReference type="ARBA" id="ARBA00022679"/>
    </source>
</evidence>
<dbReference type="InterPro" id="IPR042236">
    <property type="entry name" value="PI3K_accessory_sf"/>
</dbReference>
<evidence type="ECO:0000313" key="11">
    <source>
        <dbReference type="EMBL" id="CCF58041.1"/>
    </source>
</evidence>
<dbReference type="HOGENOM" id="CLU_002446_2_0_1"/>
<dbReference type="GO" id="GO:0016020">
    <property type="term" value="C:membrane"/>
    <property type="evidence" value="ECO:0007669"/>
    <property type="project" value="TreeGrafter"/>
</dbReference>
<dbReference type="InterPro" id="IPR011009">
    <property type="entry name" value="Kinase-like_dom_sf"/>
</dbReference>
<protein>
    <recommendedName>
        <fullName evidence="4">1-phosphatidylinositol 4-kinase</fullName>
        <ecNumber evidence="4">2.7.1.67</ecNumber>
    </recommendedName>
</protein>
<dbReference type="PANTHER" id="PTHR10048:SF22">
    <property type="entry name" value="PHOSPHATIDYLINOSITOL 4-KINASE BETA"/>
    <property type="match status" value="1"/>
</dbReference>
<evidence type="ECO:0000256" key="3">
    <source>
        <dbReference type="ARBA" id="ARBA00006209"/>
    </source>
</evidence>
<feature type="domain" description="PIK helical" evidence="10">
    <location>
        <begin position="1"/>
        <end position="140"/>
    </location>
</feature>
<dbReference type="Gene3D" id="6.10.140.1260">
    <property type="match status" value="1"/>
</dbReference>
<keyword evidence="5" id="KW-0808">Transferase</keyword>
<dbReference type="PROSITE" id="PS50290">
    <property type="entry name" value="PI3_4_KINASE_3"/>
    <property type="match status" value="1"/>
</dbReference>
<dbReference type="PROSITE" id="PS00915">
    <property type="entry name" value="PI3_4_KINASE_1"/>
    <property type="match status" value="1"/>
</dbReference>
<keyword evidence="7" id="KW-0539">Nucleus</keyword>
<feature type="compositionally biased region" description="Polar residues" evidence="8">
    <location>
        <begin position="585"/>
        <end position="600"/>
    </location>
</feature>
<dbReference type="InterPro" id="IPR000403">
    <property type="entry name" value="PI3/4_kinase_cat_dom"/>
</dbReference>
<evidence type="ECO:0000256" key="8">
    <source>
        <dbReference type="SAM" id="MobiDB-lite"/>
    </source>
</evidence>
<comment type="catalytic activity">
    <reaction evidence="1">
        <text>a 1,2-diacyl-sn-glycero-3-phospho-(1D-myo-inositol) + ATP = a 1,2-diacyl-sn-glycero-3-phospho-(1D-myo-inositol 4-phosphate) + ADP + H(+)</text>
        <dbReference type="Rhea" id="RHEA:19877"/>
        <dbReference type="ChEBI" id="CHEBI:15378"/>
        <dbReference type="ChEBI" id="CHEBI:30616"/>
        <dbReference type="ChEBI" id="CHEBI:57880"/>
        <dbReference type="ChEBI" id="CHEBI:58178"/>
        <dbReference type="ChEBI" id="CHEBI:456216"/>
        <dbReference type="EC" id="2.7.1.67"/>
    </reaction>
</comment>